<evidence type="ECO:0000313" key="3">
    <source>
        <dbReference type="Proteomes" id="UP000585272"/>
    </source>
</evidence>
<organism evidence="2 3">
    <name type="scientific">Conexibacter arvalis</name>
    <dbReference type="NCBI Taxonomy" id="912552"/>
    <lineage>
        <taxon>Bacteria</taxon>
        <taxon>Bacillati</taxon>
        <taxon>Actinomycetota</taxon>
        <taxon>Thermoleophilia</taxon>
        <taxon>Solirubrobacterales</taxon>
        <taxon>Conexibacteraceae</taxon>
        <taxon>Conexibacter</taxon>
    </lineage>
</organism>
<dbReference type="Proteomes" id="UP000585272">
    <property type="component" value="Unassembled WGS sequence"/>
</dbReference>
<accession>A0A840IDD9</accession>
<feature type="compositionally biased region" description="Low complexity" evidence="1">
    <location>
        <begin position="107"/>
        <end position="122"/>
    </location>
</feature>
<evidence type="ECO:0000313" key="2">
    <source>
        <dbReference type="EMBL" id="MBB4662084.1"/>
    </source>
</evidence>
<comment type="caution">
    <text evidence="2">The sequence shown here is derived from an EMBL/GenBank/DDBJ whole genome shotgun (WGS) entry which is preliminary data.</text>
</comment>
<keyword evidence="3" id="KW-1185">Reference proteome</keyword>
<dbReference type="AlphaFoldDB" id="A0A840IDD9"/>
<reference evidence="2 3" key="1">
    <citation type="submission" date="2020-08" db="EMBL/GenBank/DDBJ databases">
        <title>Genomic Encyclopedia of Archaeal and Bacterial Type Strains, Phase II (KMG-II): from individual species to whole genera.</title>
        <authorList>
            <person name="Goeker M."/>
        </authorList>
    </citation>
    <scope>NUCLEOTIDE SEQUENCE [LARGE SCALE GENOMIC DNA]</scope>
    <source>
        <strain evidence="2 3">DSM 23288</strain>
    </source>
</reference>
<dbReference type="Pfam" id="PF05762">
    <property type="entry name" value="VWA_CoxE"/>
    <property type="match status" value="1"/>
</dbReference>
<dbReference type="Gene3D" id="3.40.50.410">
    <property type="entry name" value="von Willebrand factor, type A domain"/>
    <property type="match status" value="1"/>
</dbReference>
<dbReference type="PIRSF" id="PIRSF010256">
    <property type="entry name" value="CoxE_vWa"/>
    <property type="match status" value="1"/>
</dbReference>
<dbReference type="SUPFAM" id="SSF53300">
    <property type="entry name" value="vWA-like"/>
    <property type="match status" value="1"/>
</dbReference>
<sequence length="399" mass="42897">MAEAIDLPAFAAAFGRAVHAAGIPVAPERSARFARALALAPPARRDRLYWTARAVFVSSREQVDAFDRVFGRVVDGLADPAEGRGDPNAPPPPGTRAGPRAAPPHAAPLDAAGEGGAPSPSGLREPRPDGEEAARERALPVAAASALERLATRDFGQLSPEELRALRRLMRELSLAPPPRLARRSRRDRRGRRVDLRATLRAGRRTGGDPARLVLRRRLERPRRLVVLCDVSGSMEPYSRAFLQFLHAAVGGADAEAFVFATRLTRLTRALRGGQPDLAIERASAAVRDWSGGTRIGASLRRFVDDHGRRGMARGAVVVIVSDGWERGDPALVGEQMARLRRLAHRVVWVNPRKAARGFQPATGGMAAALPWCDAFVAGHDLNALSAVAEAIATPRSGR</sequence>
<dbReference type="InterPro" id="IPR036465">
    <property type="entry name" value="vWFA_dom_sf"/>
</dbReference>
<dbReference type="InterPro" id="IPR011195">
    <property type="entry name" value="UCP010256"/>
</dbReference>
<proteinExistence type="predicted"/>
<dbReference type="CDD" id="cd00198">
    <property type="entry name" value="vWFA"/>
    <property type="match status" value="1"/>
</dbReference>
<dbReference type="PANTHER" id="PTHR39338:SF6">
    <property type="entry name" value="BLL5662 PROTEIN"/>
    <property type="match status" value="1"/>
</dbReference>
<evidence type="ECO:0000256" key="1">
    <source>
        <dbReference type="SAM" id="MobiDB-lite"/>
    </source>
</evidence>
<dbReference type="PANTHER" id="PTHR39338">
    <property type="entry name" value="BLL5662 PROTEIN-RELATED"/>
    <property type="match status" value="1"/>
</dbReference>
<protein>
    <recommendedName>
        <fullName evidence="4">VWFA domain-containing protein</fullName>
    </recommendedName>
</protein>
<feature type="region of interest" description="Disordered" evidence="1">
    <location>
        <begin position="77"/>
        <end position="138"/>
    </location>
</feature>
<gene>
    <name evidence="2" type="ORF">BDZ31_001657</name>
</gene>
<dbReference type="InterPro" id="IPR008912">
    <property type="entry name" value="Uncharacterised_CoxE"/>
</dbReference>
<evidence type="ECO:0008006" key="4">
    <source>
        <dbReference type="Google" id="ProtNLM"/>
    </source>
</evidence>
<dbReference type="RefSeq" id="WP_183340795.1">
    <property type="nucleotide sequence ID" value="NZ_JACHNU010000001.1"/>
</dbReference>
<name>A0A840IDD9_9ACTN</name>
<dbReference type="EMBL" id="JACHNU010000001">
    <property type="protein sequence ID" value="MBB4662084.1"/>
    <property type="molecule type" value="Genomic_DNA"/>
</dbReference>
<feature type="compositionally biased region" description="Basic and acidic residues" evidence="1">
    <location>
        <begin position="124"/>
        <end position="138"/>
    </location>
</feature>